<dbReference type="Pfam" id="PF00057">
    <property type="entry name" value="Ldl_recept_a"/>
    <property type="match status" value="1"/>
</dbReference>
<dbReference type="OrthoDB" id="6162141at2759"/>
<dbReference type="InterPro" id="IPR013320">
    <property type="entry name" value="ConA-like_dom_sf"/>
</dbReference>
<dbReference type="Gene3D" id="2.60.120.200">
    <property type="match status" value="2"/>
</dbReference>
<dbReference type="Proteomes" id="UP000694844">
    <property type="component" value="Chromosome 1"/>
</dbReference>
<dbReference type="GeneID" id="111131377"/>
<dbReference type="Pfam" id="PF00629">
    <property type="entry name" value="MAM"/>
    <property type="match status" value="2"/>
</dbReference>
<dbReference type="InterPro" id="IPR036055">
    <property type="entry name" value="LDL_receptor-like_sf"/>
</dbReference>
<evidence type="ECO:0000256" key="2">
    <source>
        <dbReference type="PROSITE-ProRule" id="PRU00124"/>
    </source>
</evidence>
<sequence>MTPGLESPVWTDPSQNTETQRHTFGTSAGHYLYVESSSPAHPQDKALLESAVYYQSGPNCNLTFWYNMNGKQIGTLQVLLKTSISNQLLTLWQKTGNQGPAWQQAVVQIRSNSQFAVVFEARTGGGYLGDIAIDDISYTGCNTGQTVASCKPTQFLCANQMLCIDRRYRCDEKVDCSDGSDEDNCRVFLNETFNGDCSFETSLNQCQWTQSAGDDGDWLIASTTRNGPKRDHRNTATGAALLGWHFLFMNSSSQKPGMWSGSRLPSSRPVTECVT</sequence>
<evidence type="ECO:0000313" key="6">
    <source>
        <dbReference type="RefSeq" id="XP_022334570.1"/>
    </source>
</evidence>
<organism evidence="5 6">
    <name type="scientific">Crassostrea virginica</name>
    <name type="common">Eastern oyster</name>
    <dbReference type="NCBI Taxonomy" id="6565"/>
    <lineage>
        <taxon>Eukaryota</taxon>
        <taxon>Metazoa</taxon>
        <taxon>Spiralia</taxon>
        <taxon>Lophotrochozoa</taxon>
        <taxon>Mollusca</taxon>
        <taxon>Bivalvia</taxon>
        <taxon>Autobranchia</taxon>
        <taxon>Pteriomorphia</taxon>
        <taxon>Ostreida</taxon>
        <taxon>Ostreoidea</taxon>
        <taxon>Ostreidae</taxon>
        <taxon>Crassostrea</taxon>
    </lineage>
</organism>
<dbReference type="InterPro" id="IPR002172">
    <property type="entry name" value="LDrepeatLR_classA_rpt"/>
</dbReference>
<reference evidence="6" key="2">
    <citation type="submission" date="2025-08" db="UniProtKB">
        <authorList>
            <consortium name="RefSeq"/>
        </authorList>
    </citation>
    <scope>IDENTIFICATION</scope>
    <source>
        <tissue evidence="6">Whole sample</tissue>
    </source>
</reference>
<dbReference type="PANTHER" id="PTHR23282:SF146">
    <property type="entry name" value="RT07201P-RELATED"/>
    <property type="match status" value="1"/>
</dbReference>
<dbReference type="SUPFAM" id="SSF57424">
    <property type="entry name" value="LDL receptor-like module"/>
    <property type="match status" value="1"/>
</dbReference>
<feature type="region of interest" description="Disordered" evidence="3">
    <location>
        <begin position="255"/>
        <end position="275"/>
    </location>
</feature>
<feature type="domain" description="MAM" evidence="4">
    <location>
        <begin position="195"/>
        <end position="275"/>
    </location>
</feature>
<dbReference type="Gene3D" id="4.10.400.10">
    <property type="entry name" value="Low-density Lipoprotein Receptor"/>
    <property type="match status" value="1"/>
</dbReference>
<evidence type="ECO:0000256" key="3">
    <source>
        <dbReference type="SAM" id="MobiDB-lite"/>
    </source>
</evidence>
<dbReference type="CDD" id="cd06263">
    <property type="entry name" value="MAM"/>
    <property type="match status" value="1"/>
</dbReference>
<dbReference type="PROSITE" id="PS50068">
    <property type="entry name" value="LDLRA_2"/>
    <property type="match status" value="1"/>
</dbReference>
<evidence type="ECO:0000313" key="5">
    <source>
        <dbReference type="Proteomes" id="UP000694844"/>
    </source>
</evidence>
<dbReference type="PROSITE" id="PS01209">
    <property type="entry name" value="LDLRA_1"/>
    <property type="match status" value="1"/>
</dbReference>
<dbReference type="PROSITE" id="PS50060">
    <property type="entry name" value="MAM_2"/>
    <property type="match status" value="2"/>
</dbReference>
<dbReference type="InterPro" id="IPR000998">
    <property type="entry name" value="MAM_dom"/>
</dbReference>
<proteinExistence type="predicted"/>
<keyword evidence="1 2" id="KW-1015">Disulfide bond</keyword>
<dbReference type="SMART" id="SM00192">
    <property type="entry name" value="LDLa"/>
    <property type="match status" value="1"/>
</dbReference>
<dbReference type="SMART" id="SM00137">
    <property type="entry name" value="MAM"/>
    <property type="match status" value="1"/>
</dbReference>
<evidence type="ECO:0000256" key="1">
    <source>
        <dbReference type="ARBA" id="ARBA00023157"/>
    </source>
</evidence>
<feature type="compositionally biased region" description="Polar residues" evidence="3">
    <location>
        <begin position="263"/>
        <end position="275"/>
    </location>
</feature>
<name>A0A8B8E2X6_CRAVI</name>
<feature type="domain" description="MAM" evidence="4">
    <location>
        <begin position="10"/>
        <end position="143"/>
    </location>
</feature>
<dbReference type="KEGG" id="cvn:111131377"/>
<dbReference type="AlphaFoldDB" id="A0A8B8E2X6"/>
<protein>
    <submittedName>
        <fullName evidence="6">MAM and LDL-receptor class A domain-containing protein 1-like</fullName>
    </submittedName>
</protein>
<dbReference type="SUPFAM" id="SSF49899">
    <property type="entry name" value="Concanavalin A-like lectins/glucanases"/>
    <property type="match status" value="2"/>
</dbReference>
<comment type="caution">
    <text evidence="2">Lacks conserved residue(s) required for the propagation of feature annotation.</text>
</comment>
<reference evidence="5" key="1">
    <citation type="submission" date="2024-06" db="UniProtKB">
        <authorList>
            <consortium name="RefSeq"/>
        </authorList>
    </citation>
    <scope>NUCLEOTIDE SEQUENCE [LARGE SCALE GENOMIC DNA]</scope>
</reference>
<dbReference type="InterPro" id="IPR023415">
    <property type="entry name" value="LDLR_class-A_CS"/>
</dbReference>
<dbReference type="GO" id="GO:0016020">
    <property type="term" value="C:membrane"/>
    <property type="evidence" value="ECO:0007669"/>
    <property type="project" value="InterPro"/>
</dbReference>
<gene>
    <name evidence="6" type="primary">LOC111131377</name>
</gene>
<dbReference type="PANTHER" id="PTHR23282">
    <property type="entry name" value="APICAL ENDOSOMAL GLYCOPROTEIN PRECURSOR"/>
    <property type="match status" value="1"/>
</dbReference>
<accession>A0A8B8E2X6</accession>
<dbReference type="CDD" id="cd00112">
    <property type="entry name" value="LDLa"/>
    <property type="match status" value="1"/>
</dbReference>
<dbReference type="RefSeq" id="XP_022334570.1">
    <property type="nucleotide sequence ID" value="XM_022478862.1"/>
</dbReference>
<dbReference type="InterPro" id="IPR051560">
    <property type="entry name" value="MAM_domain-containing"/>
</dbReference>
<evidence type="ECO:0000259" key="4">
    <source>
        <dbReference type="PROSITE" id="PS50060"/>
    </source>
</evidence>
<feature type="disulfide bond" evidence="2">
    <location>
        <begin position="170"/>
        <end position="185"/>
    </location>
</feature>
<keyword evidence="5" id="KW-1185">Reference proteome</keyword>